<reference evidence="3" key="3">
    <citation type="journal article" date="2022" name="BMC Genomics">
        <title>Comparative genome analysis of mycobacteria focusing on tRNA and non-coding RNA.</title>
        <authorList>
            <person name="Behra P.R.K."/>
            <person name="Pettersson B.M.F."/>
            <person name="Ramesh M."/>
            <person name="Das S."/>
            <person name="Dasgupta S."/>
            <person name="Kirsebom L.A."/>
        </authorList>
    </citation>
    <scope>NUCLEOTIDE SEQUENCE</scope>
    <source>
        <strain evidence="3">DSM 44203</strain>
    </source>
</reference>
<dbReference type="Proteomes" id="UP001207528">
    <property type="component" value="Unassembled WGS sequence"/>
</dbReference>
<evidence type="ECO:0000256" key="1">
    <source>
        <dbReference type="SAM" id="MobiDB-lite"/>
    </source>
</evidence>
<organism evidence="3 5">
    <name type="scientific">Mycolicibacterium novocastrense</name>
    <name type="common">Mycobacterium novocastrense</name>
    <dbReference type="NCBI Taxonomy" id="59813"/>
    <lineage>
        <taxon>Bacteria</taxon>
        <taxon>Bacillati</taxon>
        <taxon>Actinomycetota</taxon>
        <taxon>Actinomycetes</taxon>
        <taxon>Mycobacteriales</taxon>
        <taxon>Mycobacteriaceae</taxon>
        <taxon>Mycolicibacterium</taxon>
    </lineage>
</organism>
<sequence>MTIEDSKMMSDSMTVTVRDRSAESQWGSGRTAPVTRQVTISAYCPRCGRRRGQPQGLNQHDDGAWYWVQTWTNPCGHVDMYTSVLREAGATLHRAVTH</sequence>
<dbReference type="RefSeq" id="WP_067387392.1">
    <property type="nucleotide sequence ID" value="NZ_BCTA01000012.1"/>
</dbReference>
<evidence type="ECO:0008006" key="6">
    <source>
        <dbReference type="Google" id="ProtNLM"/>
    </source>
</evidence>
<reference evidence="3" key="2">
    <citation type="submission" date="2020-07" db="EMBL/GenBank/DDBJ databases">
        <authorList>
            <person name="Pettersson B.M.F."/>
            <person name="Behra P.R.K."/>
            <person name="Ramesh M."/>
            <person name="Das S."/>
            <person name="Dasgupta S."/>
            <person name="Kirsebom L.A."/>
        </authorList>
    </citation>
    <scope>NUCLEOTIDE SEQUENCE</scope>
    <source>
        <strain evidence="3">DSM 44203</strain>
    </source>
</reference>
<comment type="caution">
    <text evidence="3">The sequence shown here is derived from an EMBL/GenBank/DDBJ whole genome shotgun (WGS) entry which is preliminary data.</text>
</comment>
<dbReference type="EMBL" id="JACKTI010000069">
    <property type="protein sequence ID" value="MCV7026649.1"/>
    <property type="molecule type" value="Genomic_DNA"/>
</dbReference>
<evidence type="ECO:0000313" key="5">
    <source>
        <dbReference type="Proteomes" id="UP001207528"/>
    </source>
</evidence>
<keyword evidence="4" id="KW-1185">Reference proteome</keyword>
<dbReference type="EMBL" id="BCTA01000012">
    <property type="protein sequence ID" value="GAT07596.1"/>
    <property type="molecule type" value="Genomic_DNA"/>
</dbReference>
<feature type="region of interest" description="Disordered" evidence="1">
    <location>
        <begin position="1"/>
        <end position="31"/>
    </location>
</feature>
<gene>
    <name evidence="3" type="ORF">H7I77_25410</name>
    <name evidence="2" type="ORF">RMCN_0729</name>
</gene>
<evidence type="ECO:0000313" key="3">
    <source>
        <dbReference type="EMBL" id="MCV7026649.1"/>
    </source>
</evidence>
<proteinExistence type="predicted"/>
<evidence type="ECO:0000313" key="4">
    <source>
        <dbReference type="Proteomes" id="UP000069773"/>
    </source>
</evidence>
<dbReference type="AlphaFoldDB" id="A0AAW5STN5"/>
<accession>A0AAW5STN5</accession>
<name>A0AAW5STN5_MYCNV</name>
<evidence type="ECO:0000313" key="2">
    <source>
        <dbReference type="EMBL" id="GAT07596.1"/>
    </source>
</evidence>
<reference evidence="2 4" key="1">
    <citation type="journal article" date="2016" name="Genome Announc.">
        <title>Draft Genome Sequences of Five Rapidly Growing Mycobacterium Species, M. thermoresistibile, M. fortuitum subsp. acetamidolyticum, M. canariasense, M. brisbanense, and M. novocastrense.</title>
        <authorList>
            <person name="Katahira K."/>
            <person name="Ogura Y."/>
            <person name="Gotoh Y."/>
            <person name="Hayashi T."/>
        </authorList>
    </citation>
    <scope>NUCLEOTIDE SEQUENCE [LARGE SCALE GENOMIC DNA]</scope>
    <source>
        <strain evidence="2 4">JCM18114</strain>
    </source>
</reference>
<dbReference type="Proteomes" id="UP000069773">
    <property type="component" value="Unassembled WGS sequence"/>
</dbReference>
<protein>
    <recommendedName>
        <fullName evidence="6">Transposase</fullName>
    </recommendedName>
</protein>